<feature type="region of interest" description="Disordered" evidence="2">
    <location>
        <begin position="23"/>
        <end position="42"/>
    </location>
</feature>
<evidence type="ECO:0000256" key="1">
    <source>
        <dbReference type="PROSITE-ProRule" id="PRU00042"/>
    </source>
</evidence>
<dbReference type="InterPro" id="IPR036236">
    <property type="entry name" value="Znf_C2H2_sf"/>
</dbReference>
<feature type="compositionally biased region" description="Polar residues" evidence="2">
    <location>
        <begin position="645"/>
        <end position="655"/>
    </location>
</feature>
<dbReference type="SUPFAM" id="SSF57667">
    <property type="entry name" value="beta-beta-alpha zinc fingers"/>
    <property type="match status" value="2"/>
</dbReference>
<dbReference type="InterPro" id="IPR013087">
    <property type="entry name" value="Znf_C2H2_type"/>
</dbReference>
<keyword evidence="1" id="KW-0862">Zinc</keyword>
<feature type="region of interest" description="Disordered" evidence="2">
    <location>
        <begin position="629"/>
        <end position="880"/>
    </location>
</feature>
<feature type="compositionally biased region" description="Basic and acidic residues" evidence="2">
    <location>
        <begin position="80"/>
        <end position="106"/>
    </location>
</feature>
<evidence type="ECO:0000259" key="3">
    <source>
        <dbReference type="PROSITE" id="PS50157"/>
    </source>
</evidence>
<feature type="region of interest" description="Disordered" evidence="2">
    <location>
        <begin position="549"/>
        <end position="569"/>
    </location>
</feature>
<feature type="domain" description="C2H2-type" evidence="3">
    <location>
        <begin position="364"/>
        <end position="392"/>
    </location>
</feature>
<gene>
    <name evidence="4" type="ORF">DNTS_021627</name>
</gene>
<accession>A0A553QY68</accession>
<feature type="compositionally biased region" description="Polar residues" evidence="2">
    <location>
        <begin position="138"/>
        <end position="148"/>
    </location>
</feature>
<feature type="region of interest" description="Disordered" evidence="2">
    <location>
        <begin position="73"/>
        <end position="106"/>
    </location>
</feature>
<dbReference type="Proteomes" id="UP000316079">
    <property type="component" value="Unassembled WGS sequence"/>
</dbReference>
<feature type="compositionally biased region" description="Polar residues" evidence="2">
    <location>
        <begin position="478"/>
        <end position="492"/>
    </location>
</feature>
<evidence type="ECO:0000313" key="5">
    <source>
        <dbReference type="Proteomes" id="UP000316079"/>
    </source>
</evidence>
<feature type="domain" description="C2H2-type" evidence="3">
    <location>
        <begin position="1106"/>
        <end position="1134"/>
    </location>
</feature>
<dbReference type="OrthoDB" id="123207at2759"/>
<dbReference type="STRING" id="623744.A0A553QY68"/>
<feature type="domain" description="C2H2-type" evidence="3">
    <location>
        <begin position="254"/>
        <end position="282"/>
    </location>
</feature>
<feature type="compositionally biased region" description="Basic residues" evidence="2">
    <location>
        <begin position="831"/>
        <end position="841"/>
    </location>
</feature>
<evidence type="ECO:0000256" key="2">
    <source>
        <dbReference type="SAM" id="MobiDB-lite"/>
    </source>
</evidence>
<feature type="region of interest" description="Disordered" evidence="2">
    <location>
        <begin position="130"/>
        <end position="157"/>
    </location>
</feature>
<dbReference type="PANTHER" id="PTHR47272:SF2">
    <property type="entry name" value="PIGGYBAC TRANSPOSABLE ELEMENT-DERIVED PROTEIN 3-LIKE"/>
    <property type="match status" value="1"/>
</dbReference>
<keyword evidence="1" id="KW-0863">Zinc-finger</keyword>
<feature type="compositionally biased region" description="Basic and acidic residues" evidence="2">
    <location>
        <begin position="1203"/>
        <end position="1222"/>
    </location>
</feature>
<dbReference type="EMBL" id="SRMA01025430">
    <property type="protein sequence ID" value="TRY94756.1"/>
    <property type="molecule type" value="Genomic_DNA"/>
</dbReference>
<feature type="region of interest" description="Disordered" evidence="2">
    <location>
        <begin position="1439"/>
        <end position="1458"/>
    </location>
</feature>
<organism evidence="4 5">
    <name type="scientific">Danionella cerebrum</name>
    <dbReference type="NCBI Taxonomy" id="2873325"/>
    <lineage>
        <taxon>Eukaryota</taxon>
        <taxon>Metazoa</taxon>
        <taxon>Chordata</taxon>
        <taxon>Craniata</taxon>
        <taxon>Vertebrata</taxon>
        <taxon>Euteleostomi</taxon>
        <taxon>Actinopterygii</taxon>
        <taxon>Neopterygii</taxon>
        <taxon>Teleostei</taxon>
        <taxon>Ostariophysi</taxon>
        <taxon>Cypriniformes</taxon>
        <taxon>Danionidae</taxon>
        <taxon>Danioninae</taxon>
        <taxon>Danionella</taxon>
    </lineage>
</organism>
<feature type="compositionally biased region" description="Basic and acidic residues" evidence="2">
    <location>
        <begin position="670"/>
        <end position="682"/>
    </location>
</feature>
<keyword evidence="1" id="KW-0479">Metal-binding</keyword>
<feature type="compositionally biased region" description="Basic residues" evidence="2">
    <location>
        <begin position="1368"/>
        <end position="1381"/>
    </location>
</feature>
<dbReference type="GO" id="GO:0008270">
    <property type="term" value="F:zinc ion binding"/>
    <property type="evidence" value="ECO:0007669"/>
    <property type="project" value="UniProtKB-KW"/>
</dbReference>
<feature type="domain" description="C2H2-type" evidence="3">
    <location>
        <begin position="283"/>
        <end position="310"/>
    </location>
</feature>
<dbReference type="Pfam" id="PF00096">
    <property type="entry name" value="zf-C2H2"/>
    <property type="match status" value="2"/>
</dbReference>
<feature type="domain" description="C2H2-type" evidence="3">
    <location>
        <begin position="311"/>
        <end position="340"/>
    </location>
</feature>
<dbReference type="SMART" id="SM00355">
    <property type="entry name" value="ZnF_C2H2"/>
    <property type="match status" value="7"/>
</dbReference>
<proteinExistence type="predicted"/>
<dbReference type="PANTHER" id="PTHR47272">
    <property type="entry name" value="DDE_TNP_1_7 DOMAIN-CONTAINING PROTEIN"/>
    <property type="match status" value="1"/>
</dbReference>
<keyword evidence="5" id="KW-1185">Reference proteome</keyword>
<evidence type="ECO:0000313" key="4">
    <source>
        <dbReference type="EMBL" id="TRY94756.1"/>
    </source>
</evidence>
<feature type="region of interest" description="Disordered" evidence="2">
    <location>
        <begin position="903"/>
        <end position="988"/>
    </location>
</feature>
<dbReference type="InterPro" id="IPR029526">
    <property type="entry name" value="PGBD"/>
</dbReference>
<sequence>MIEQAASAPTLHLEHLSASPSETAFAMGTPSHVQGTETSGHDKVELKLAPLIIEPITPEEETVQPFELPLPTQRVDFQPEDPKEAREEGVSAEDVHCESQESEAELRSDLVTGVECDAASIEDDSKNVSCASEDPVCSSETPEVSNDTKSSEKKVYTTERKNIPPKKDKFNPLRLDMTKVIPLTSSDISLQCQECHIIFCDSKSKARHLKLSHPEDYNRMMGNVVFFCYVCDQTFRSSAELMAHQRTHTNGDRFKCPFCNEAFNRSSELTSHKKKNHYGKQSNTCKECGKVCKTITLLRYHLQVHSAGKLHVCSHKHCGKRFRAAKSFHNHLRKHLKLDATADQTNTSPTVKKVKAKETDTRTFPCSQCNVVFKTSTERVLHVRNKHCQESVSHLKSPGLTQTQIVNGQAQTVLKPIAQTLVPNKLDAEHIKELIEKLGNVQKVNQLVILPLQPQSFGLPFPQPLHINFNQTSTCMKSDANPSDAGQTSHTTVAGMGEPMEKGVSSDNTETQNSNLDDPQTQVQPQIRENLFELVPVQTEPHVLLHQTPLQRKESQDTCVPEEPQSEEFVTAPNCNEILETADKPPLKPQSESEHLEGFATLENTDEPLLNPLLELEKSQQLEGIAALETSDEPPSNPQSESEKSQQVQRFSTLKTTEEPPLNPQLETSQHLEELADLETTKETFPISNCELPDTATEGKETSTKESGREPDNVDELTEPQKLLKLEQEQTMLGPKCQSFNSVPDKESTILQQLSPATQNQTNAEEQKSSKLVKKASKKKKKSKKDSKEASNVGGDKGESSKKVKKSSKGSSQKKKKEEKLNDNLGSNEKKRSKQKPKKKQNQQSSDQHQGSPASQGPQHLEPNQKLQKVNKGKAVAAPSEAAVKLMSQVICGGNNVLMALEPVPTSKSKKRKNNQNSSPKKTKCVLEAREDVTKAPLPKKKKQTHPSENNIPKKKPKVKKSPSGDFKKKTNKLPKLNGTTSGDPNQAHIEKQALLLLKGLKQPQLKVHKLDATELEKSPPEKNTKGQKTKNSQKKSNNVAKKTKRKSDEKKLMEFQGEPLTFEMSLVESPQGCVPTKAKVSRKRKAPTKIDQEIALSPPYSQLTLGCQDCGKTFSEVSALQQHLASWHSAGELAISDDFDIAKKHATEPSPTEKHILPNVFEINIATDWDLETEVGEIVAERLSFPALCQSPSLLQGSSGPEGKERGDDVEKRKKQSEKNPFEGSVAPSESSTPALVGSVANENSCQTETGKEDGIEVITISEPSRPDLKGAVEEEMKDELPLGVTLVMVGDQNVEDHNTFCLPQDGVSNTSLQKESAEDVICETVLKEIKQEEEEILVPRADDQKRAMGEHSVKKGKKGKSGGTKRGGRRSSAKHKHKKDMVGNKDMDDPVHKKKETLKNGSNASESGGLLSQEDIPEEQVVFELDSVTTSVVDIMNSEEGSSETSRGLGREGNSPGIILEKYLTNRERNTEAPISQFPLRQTSEKRRDVSGADVHRLPLQKQCIFYPVKEEEKELRVEYPRAAPTSCENIRGDEGFLEFISESSDTDEADVLHAEPEAETVVLSCYHEIQRNGSANQNGAERNDSAASIVAVSPAVWKQPEGGNRKPINYFNQYFSTDTWNEIAVSTRTPNLTKPVTEREVAQYVGIHIAMGTLKFPSTALYWENDTRVPLISDAMLASRFSELARKLKLVGSGPSSMDVSSDQQSAESSSGQPGQRRGHDSSNPNPNPLWKVASLINRVQAGCRALERNGSFAVDQYPLAFQRHPTQSLLHTVVVSSGGLVLDFNLSIDVSSREHLVEKMVSRGEEKNIGVVFLCKPELSTPSMVEHLLEAGVQSAGKVGGSRGQIGDEFVSSDGKLKLFRCHHGFILAAVVKEKPRSTSLVSGFERAIKAANLNRDLRSLYRTPSTNSAVGAWPQSVLWDLIDLALVNAWIEYKQNYCDKTDPLSLMAFRLEVAKALIHSSGVEEQDSSPTCPPAPKLQSVNLNTRPTQAVEAPLPDDETRYDGADHWPEQVTEGEEAQRCQFGGCEKTSRVRCLKCCVFLCISRNHNCFLKFHSQGFS</sequence>
<feature type="compositionally biased region" description="Basic and acidic residues" evidence="2">
    <location>
        <begin position="697"/>
        <end position="712"/>
    </location>
</feature>
<feature type="compositionally biased region" description="Basic and acidic residues" evidence="2">
    <location>
        <begin position="925"/>
        <end position="934"/>
    </location>
</feature>
<comment type="caution">
    <text evidence="4">The sequence shown here is derived from an EMBL/GenBank/DDBJ whole genome shotgun (WGS) entry which is preliminary data.</text>
</comment>
<dbReference type="Gene3D" id="3.30.160.60">
    <property type="entry name" value="Classic Zinc Finger"/>
    <property type="match status" value="2"/>
</dbReference>
<dbReference type="PROSITE" id="PS50157">
    <property type="entry name" value="ZINC_FINGER_C2H2_2"/>
    <property type="match status" value="6"/>
</dbReference>
<protein>
    <recommendedName>
        <fullName evidence="3">C2H2-type domain-containing protein</fullName>
    </recommendedName>
</protein>
<reference evidence="4 5" key="1">
    <citation type="journal article" date="2019" name="Sci. Data">
        <title>Hybrid genome assembly and annotation of Danionella translucida.</title>
        <authorList>
            <person name="Kadobianskyi M."/>
            <person name="Schulze L."/>
            <person name="Schuelke M."/>
            <person name="Judkewitz B."/>
        </authorList>
    </citation>
    <scope>NUCLEOTIDE SEQUENCE [LARGE SCALE GENOMIC DNA]</scope>
    <source>
        <strain evidence="4 5">Bolton</strain>
    </source>
</reference>
<feature type="compositionally biased region" description="Polar residues" evidence="2">
    <location>
        <begin position="505"/>
        <end position="521"/>
    </location>
</feature>
<feature type="compositionally biased region" description="Polar residues" evidence="2">
    <location>
        <begin position="749"/>
        <end position="764"/>
    </location>
</feature>
<feature type="compositionally biased region" description="Low complexity" evidence="2">
    <location>
        <begin position="842"/>
        <end position="852"/>
    </location>
</feature>
<feature type="region of interest" description="Disordered" evidence="2">
    <location>
        <begin position="1698"/>
        <end position="1731"/>
    </location>
</feature>
<feature type="compositionally biased region" description="Basic and acidic residues" evidence="2">
    <location>
        <begin position="1342"/>
        <end position="1355"/>
    </location>
</feature>
<feature type="compositionally biased region" description="Basic and acidic residues" evidence="2">
    <location>
        <begin position="1009"/>
        <end position="1025"/>
    </location>
</feature>
<feature type="region of interest" description="Disordered" evidence="2">
    <location>
        <begin position="1009"/>
        <end position="1052"/>
    </location>
</feature>
<feature type="compositionally biased region" description="Low complexity" evidence="2">
    <location>
        <begin position="1704"/>
        <end position="1716"/>
    </location>
</feature>
<dbReference type="PROSITE" id="PS00028">
    <property type="entry name" value="ZINC_FINGER_C2H2_1"/>
    <property type="match status" value="6"/>
</dbReference>
<feature type="compositionally biased region" description="Basic and acidic residues" evidence="2">
    <location>
        <begin position="1382"/>
        <end position="1393"/>
    </location>
</feature>
<feature type="domain" description="C2H2-type" evidence="3">
    <location>
        <begin position="226"/>
        <end position="253"/>
    </location>
</feature>
<feature type="compositionally biased region" description="Basic residues" evidence="2">
    <location>
        <begin position="803"/>
        <end position="815"/>
    </location>
</feature>
<feature type="region of interest" description="Disordered" evidence="2">
    <location>
        <begin position="478"/>
        <end position="521"/>
    </location>
</feature>
<name>A0A553QY68_9TELE</name>
<feature type="region of interest" description="Disordered" evidence="2">
    <location>
        <begin position="1192"/>
        <end position="1255"/>
    </location>
</feature>
<feature type="compositionally biased region" description="Basic residues" evidence="2">
    <location>
        <begin position="771"/>
        <end position="785"/>
    </location>
</feature>
<dbReference type="Pfam" id="PF13843">
    <property type="entry name" value="DDE_Tnp_1_7"/>
    <property type="match status" value="1"/>
</dbReference>
<feature type="region of interest" description="Disordered" evidence="2">
    <location>
        <begin position="1341"/>
        <end position="1418"/>
    </location>
</feature>